<keyword evidence="1" id="KW-0862">Zinc</keyword>
<dbReference type="PANTHER" id="PTHR25462">
    <property type="entry name" value="BONUS, ISOFORM C-RELATED"/>
    <property type="match status" value="1"/>
</dbReference>
<feature type="domain" description="B box-type" evidence="4">
    <location>
        <begin position="13"/>
        <end position="61"/>
    </location>
</feature>
<feature type="coiled-coil region" evidence="2">
    <location>
        <begin position="136"/>
        <end position="257"/>
    </location>
</feature>
<dbReference type="SUPFAM" id="SSF57845">
    <property type="entry name" value="B-box zinc-binding domain"/>
    <property type="match status" value="1"/>
</dbReference>
<evidence type="ECO:0000313" key="5">
    <source>
        <dbReference type="EMBL" id="WAR00689.1"/>
    </source>
</evidence>
<evidence type="ECO:0000256" key="1">
    <source>
        <dbReference type="PROSITE-ProRule" id="PRU00024"/>
    </source>
</evidence>
<reference evidence="5" key="1">
    <citation type="submission" date="2022-11" db="EMBL/GenBank/DDBJ databases">
        <title>Centuries of genome instability and evolution in soft-shell clam transmissible cancer (bioRxiv).</title>
        <authorList>
            <person name="Hart S.F.M."/>
            <person name="Yonemitsu M.A."/>
            <person name="Giersch R.M."/>
            <person name="Beal B.F."/>
            <person name="Arriagada G."/>
            <person name="Davis B.W."/>
            <person name="Ostrander E.A."/>
            <person name="Goff S.P."/>
            <person name="Metzger M.J."/>
        </authorList>
    </citation>
    <scope>NUCLEOTIDE SEQUENCE</scope>
    <source>
        <strain evidence="5">MELC-2E11</strain>
        <tissue evidence="5">Siphon/mantle</tissue>
    </source>
</reference>
<dbReference type="SUPFAM" id="SSF63829">
    <property type="entry name" value="Calcium-dependent phosphotriesterase"/>
    <property type="match status" value="1"/>
</dbReference>
<evidence type="ECO:0000259" key="4">
    <source>
        <dbReference type="PROSITE" id="PS50119"/>
    </source>
</evidence>
<protein>
    <recommendedName>
        <fullName evidence="4">B box-type domain-containing protein</fullName>
    </recommendedName>
</protein>
<dbReference type="Proteomes" id="UP001164746">
    <property type="component" value="Chromosome 3"/>
</dbReference>
<proteinExistence type="predicted"/>
<keyword evidence="1" id="KW-0479">Metal-binding</keyword>
<sequence length="582" mass="64967">MDSLNSLRGSVLDPGYHCSACRDKGHKIEACVYCSMCVKHYCLECTTLHGELFPNHTVSGNEHGRTPRGPQKKGGATKCEKHGGQQLTMYCASHDNVCCPLCADGEHRLCRDVQPISGISESVHRRADVKHLAMVIEKLANRVAHLSDDRKKAHKTLKDSYKDIVSEIRQTREHLNRVLARLEKQTVEELDVLYKDVSSKIQHDIDVCERKNHSLKKQLEELHTRRAGDETITRLVQTESEEKIAEAEQLLGKLENQDFTLKFRPDHSVDEFLSGLHVIGKIEQPYSAETSGLSAMLEMGLSLTPRRLPSPPHHMYHVQFLENHNVQVRGDVDICYITGCCQLPNGDIIIVDCSNGRIKLLNNTFHVLAHCAIPDFAQDACCITNNEVAVTVNNSRENIHEIQFIGIANNQLHLTRKIKLTHDCDGIAHHADHLYVSSWDALYSYTTSGRFVGKLYQETSENDTTVYRIAVSDDGTRIYVTNVDSDSLVTLDHNGYVLATLTDADLRKPSGVCVASGGQVFVAGEMSNTIIQVDREGERKLGTVAGHLEGLKVPQALCFDRHSVALIASQDKSDNLIVMHMK</sequence>
<feature type="region of interest" description="Disordered" evidence="3">
    <location>
        <begin position="58"/>
        <end position="78"/>
    </location>
</feature>
<dbReference type="InterPro" id="IPR047153">
    <property type="entry name" value="TRIM45/56/19-like"/>
</dbReference>
<evidence type="ECO:0000256" key="3">
    <source>
        <dbReference type="SAM" id="MobiDB-lite"/>
    </source>
</evidence>
<dbReference type="Gene3D" id="3.30.160.60">
    <property type="entry name" value="Classic Zinc Finger"/>
    <property type="match status" value="1"/>
</dbReference>
<feature type="domain" description="B box-type" evidence="4">
    <location>
        <begin position="74"/>
        <end position="116"/>
    </location>
</feature>
<dbReference type="EMBL" id="CP111014">
    <property type="protein sequence ID" value="WAR00689.1"/>
    <property type="molecule type" value="Genomic_DNA"/>
</dbReference>
<dbReference type="InterPro" id="IPR011042">
    <property type="entry name" value="6-blade_b-propeller_TolB-like"/>
</dbReference>
<dbReference type="InterPro" id="IPR000315">
    <property type="entry name" value="Znf_B-box"/>
</dbReference>
<evidence type="ECO:0000256" key="2">
    <source>
        <dbReference type="SAM" id="Coils"/>
    </source>
</evidence>
<keyword evidence="2" id="KW-0175">Coiled coil</keyword>
<dbReference type="Gene3D" id="2.120.10.30">
    <property type="entry name" value="TolB, C-terminal domain"/>
    <property type="match status" value="1"/>
</dbReference>
<gene>
    <name evidence="5" type="ORF">MAR_025061</name>
</gene>
<keyword evidence="6" id="KW-1185">Reference proteome</keyword>
<organism evidence="5 6">
    <name type="scientific">Mya arenaria</name>
    <name type="common">Soft-shell clam</name>
    <dbReference type="NCBI Taxonomy" id="6604"/>
    <lineage>
        <taxon>Eukaryota</taxon>
        <taxon>Metazoa</taxon>
        <taxon>Spiralia</taxon>
        <taxon>Lophotrochozoa</taxon>
        <taxon>Mollusca</taxon>
        <taxon>Bivalvia</taxon>
        <taxon>Autobranchia</taxon>
        <taxon>Heteroconchia</taxon>
        <taxon>Euheterodonta</taxon>
        <taxon>Imparidentia</taxon>
        <taxon>Neoheterodontei</taxon>
        <taxon>Myida</taxon>
        <taxon>Myoidea</taxon>
        <taxon>Myidae</taxon>
        <taxon>Mya</taxon>
    </lineage>
</organism>
<accession>A0ABY7DUW7</accession>
<keyword evidence="1" id="KW-0863">Zinc-finger</keyword>
<dbReference type="PROSITE" id="PS50119">
    <property type="entry name" value="ZF_BBOX"/>
    <property type="match status" value="2"/>
</dbReference>
<evidence type="ECO:0000313" key="6">
    <source>
        <dbReference type="Proteomes" id="UP001164746"/>
    </source>
</evidence>
<dbReference type="PANTHER" id="PTHR25462:SF296">
    <property type="entry name" value="MEIOTIC P26, ISOFORM F"/>
    <property type="match status" value="1"/>
</dbReference>
<name>A0ABY7DUW7_MYAAR</name>
<dbReference type="Pfam" id="PF00643">
    <property type="entry name" value="zf-B_box"/>
    <property type="match status" value="1"/>
</dbReference>